<keyword evidence="2" id="KW-1185">Reference proteome</keyword>
<evidence type="ECO:0008006" key="3">
    <source>
        <dbReference type="Google" id="ProtNLM"/>
    </source>
</evidence>
<name>A0A0H3WQ10_9BURK</name>
<proteinExistence type="predicted"/>
<dbReference type="EMBL" id="CP011807">
    <property type="protein sequence ID" value="AKM30249.2"/>
    <property type="molecule type" value="Genomic_DNA"/>
</dbReference>
<dbReference type="Gene3D" id="3.10.180.10">
    <property type="entry name" value="2,3-Dihydroxybiphenyl 1,2-Dioxygenase, domain 1"/>
    <property type="match status" value="1"/>
</dbReference>
<evidence type="ECO:0000313" key="1">
    <source>
        <dbReference type="EMBL" id="AKM30249.2"/>
    </source>
</evidence>
<gene>
    <name evidence="1" type="ORF">AB870_09260</name>
</gene>
<dbReference type="AlphaFoldDB" id="A0A0H3WQ10"/>
<protein>
    <recommendedName>
        <fullName evidence="3">Glyoxalase</fullName>
    </recommendedName>
</protein>
<dbReference type="KEGG" id="pfg:AB870_09260"/>
<dbReference type="Proteomes" id="UP000035651">
    <property type="component" value="Chromosome"/>
</dbReference>
<sequence length="118" mass="12383">MTPQQLDATITFYEKLQTTTCALRITLPSAGITVAVVGGFIILGGEREVIAPICHVSAVLTVDSLDAALTSLVMQGAQILNAPHDSAAGGRNLVAQHPDGLIVEYYEAPESVAQLTDH</sequence>
<dbReference type="SUPFAM" id="SSF54593">
    <property type="entry name" value="Glyoxalase/Bleomycin resistance protein/Dihydroxybiphenyl dioxygenase"/>
    <property type="match status" value="1"/>
</dbReference>
<organism evidence="1 2">
    <name type="scientific">Pandoraea faecigallinarum</name>
    <dbReference type="NCBI Taxonomy" id="656179"/>
    <lineage>
        <taxon>Bacteria</taxon>
        <taxon>Pseudomonadati</taxon>
        <taxon>Pseudomonadota</taxon>
        <taxon>Betaproteobacteria</taxon>
        <taxon>Burkholderiales</taxon>
        <taxon>Burkholderiaceae</taxon>
        <taxon>Pandoraea</taxon>
    </lineage>
</organism>
<accession>A0A0H3WQ10</accession>
<dbReference type="RefSeq" id="WP_047906138.1">
    <property type="nucleotide sequence ID" value="NZ_CP011807.3"/>
</dbReference>
<dbReference type="InterPro" id="IPR029068">
    <property type="entry name" value="Glyas_Bleomycin-R_OHBP_Dase"/>
</dbReference>
<reference evidence="1" key="1">
    <citation type="submission" date="2016-06" db="EMBL/GenBank/DDBJ databases">
        <title>Complete Genome Sequence of Pandoraea faecigallinarum DSM-23572.</title>
        <authorList>
            <person name="Yong D."/>
            <person name="Ee R."/>
            <person name="Lim Y.-L."/>
            <person name="Yin W.-F."/>
            <person name="Chan K.-G."/>
        </authorList>
    </citation>
    <scope>NUCLEOTIDE SEQUENCE</scope>
    <source>
        <strain evidence="1">DSM 23572</strain>
    </source>
</reference>
<dbReference type="OrthoDB" id="1492945at2"/>
<evidence type="ECO:0000313" key="2">
    <source>
        <dbReference type="Proteomes" id="UP000035651"/>
    </source>
</evidence>
<dbReference type="STRING" id="656179.AB870_09260"/>